<keyword evidence="1" id="KW-1133">Transmembrane helix</keyword>
<feature type="transmembrane region" description="Helical" evidence="1">
    <location>
        <begin position="33"/>
        <end position="55"/>
    </location>
</feature>
<dbReference type="InterPro" id="IPR007813">
    <property type="entry name" value="PilN"/>
</dbReference>
<reference evidence="2 3" key="1">
    <citation type="journal article" date="2011" name="J. Bacteriol.">
        <title>Draft genome sequence of Caloramator australicus strain RC3T, a thermoanaerobe from the Great Artesian Basin of Australia.</title>
        <authorList>
            <person name="Ogg C.D."/>
            <person name="Patel B.K.C."/>
        </authorList>
    </citation>
    <scope>NUCLEOTIDE SEQUENCE [LARGE SCALE GENOMIC DNA]</scope>
    <source>
        <strain evidence="2 3">RC3</strain>
    </source>
</reference>
<evidence type="ECO:0000313" key="3">
    <source>
        <dbReference type="Proteomes" id="UP000007652"/>
    </source>
</evidence>
<keyword evidence="3" id="KW-1185">Reference proteome</keyword>
<dbReference type="PANTHER" id="PTHR40278">
    <property type="entry name" value="DNA UTILIZATION PROTEIN HOFN"/>
    <property type="match status" value="1"/>
</dbReference>
<organism evidence="2 3">
    <name type="scientific">Caloramator australicus RC3</name>
    <dbReference type="NCBI Taxonomy" id="857293"/>
    <lineage>
        <taxon>Bacteria</taxon>
        <taxon>Bacillati</taxon>
        <taxon>Bacillota</taxon>
        <taxon>Clostridia</taxon>
        <taxon>Eubacteriales</taxon>
        <taxon>Clostridiaceae</taxon>
        <taxon>Caloramator</taxon>
    </lineage>
</organism>
<dbReference type="RefSeq" id="WP_008908372.1">
    <property type="nucleotide sequence ID" value="NZ_CAKP01000057.1"/>
</dbReference>
<evidence type="ECO:0000256" key="1">
    <source>
        <dbReference type="SAM" id="Phobius"/>
    </source>
</evidence>
<gene>
    <name evidence="2" type="ORF">CAAU_1016</name>
</gene>
<dbReference type="EMBL" id="CAKP01000057">
    <property type="protein sequence ID" value="CCJ33100.1"/>
    <property type="molecule type" value="Genomic_DNA"/>
</dbReference>
<dbReference type="OrthoDB" id="1953876at2"/>
<dbReference type="AlphaFoldDB" id="I7LG90"/>
<dbReference type="Proteomes" id="UP000007652">
    <property type="component" value="Unassembled WGS sequence"/>
</dbReference>
<dbReference type="Pfam" id="PF05137">
    <property type="entry name" value="PilN"/>
    <property type="match status" value="1"/>
</dbReference>
<dbReference type="PANTHER" id="PTHR40278:SF1">
    <property type="entry name" value="DNA UTILIZATION PROTEIN HOFN"/>
    <property type="match status" value="1"/>
</dbReference>
<sequence>MFNHSLLLKDKDINFLEAYYRYGKHKDFNFAKYLWLIGIEIFIFAIITLFMLFNINSYKTMNDKIKSNIEKYKNIESEIERFQIMKGLLENKQIFMKDIIEGNNSLYNILTEIESKIPTNLKIENLNISKEKLTMMVVTNKEENIAQFIYNLQNYDCFKNISINGITNYEGQIRTTITADIVRK</sequence>
<dbReference type="STRING" id="857293.CAAU_1016"/>
<dbReference type="InterPro" id="IPR052534">
    <property type="entry name" value="Extracell_DNA_Util/SecSys_Comp"/>
</dbReference>
<keyword evidence="1" id="KW-0472">Membrane</keyword>
<protein>
    <submittedName>
        <fullName evidence="2">Fimbrial assembly family protein</fullName>
    </submittedName>
</protein>
<keyword evidence="1" id="KW-0812">Transmembrane</keyword>
<proteinExistence type="predicted"/>
<comment type="caution">
    <text evidence="2">The sequence shown here is derived from an EMBL/GenBank/DDBJ whole genome shotgun (WGS) entry which is preliminary data.</text>
</comment>
<name>I7LG90_9CLOT</name>
<evidence type="ECO:0000313" key="2">
    <source>
        <dbReference type="EMBL" id="CCJ33100.1"/>
    </source>
</evidence>
<accession>I7LG90</accession>